<dbReference type="Proteomes" id="UP000236745">
    <property type="component" value="Unassembled WGS sequence"/>
</dbReference>
<reference evidence="2 3" key="1">
    <citation type="submission" date="2016-10" db="EMBL/GenBank/DDBJ databases">
        <authorList>
            <person name="de Groot N.N."/>
        </authorList>
    </citation>
    <scope>NUCLEOTIDE SEQUENCE [LARGE SCALE GENOMIC DNA]</scope>
    <source>
        <strain evidence="2 3">DSM 22012</strain>
    </source>
</reference>
<dbReference type="AlphaFoldDB" id="A0A1H6DPW0"/>
<sequence length="86" mass="9844">MLLKVTLQIARDDYEDRRKRQGIEIARSEGRYKGRRPDTEKNQKIIELRLRGVSISQTARFLGCSAAQVKRVWAGYKKPNKPGVGS</sequence>
<evidence type="ECO:0000313" key="2">
    <source>
        <dbReference type="EMBL" id="SEG87339.1"/>
    </source>
</evidence>
<protein>
    <submittedName>
        <fullName evidence="2">Helix-turn-helix domain of resolvase</fullName>
    </submittedName>
</protein>
<dbReference type="GO" id="GO:0003677">
    <property type="term" value="F:DNA binding"/>
    <property type="evidence" value="ECO:0007669"/>
    <property type="project" value="InterPro"/>
</dbReference>
<gene>
    <name evidence="2" type="ORF">SAMN05444390_10869</name>
</gene>
<dbReference type="EMBL" id="FNVQ01000008">
    <property type="protein sequence ID" value="SEG87339.1"/>
    <property type="molecule type" value="Genomic_DNA"/>
</dbReference>
<evidence type="ECO:0000259" key="1">
    <source>
        <dbReference type="Pfam" id="PF02796"/>
    </source>
</evidence>
<proteinExistence type="predicted"/>
<organism evidence="2 3">
    <name type="scientific">Marinobacterium lutimaris</name>
    <dbReference type="NCBI Taxonomy" id="568106"/>
    <lineage>
        <taxon>Bacteria</taxon>
        <taxon>Pseudomonadati</taxon>
        <taxon>Pseudomonadota</taxon>
        <taxon>Gammaproteobacteria</taxon>
        <taxon>Oceanospirillales</taxon>
        <taxon>Oceanospirillaceae</taxon>
        <taxon>Marinobacterium</taxon>
    </lineage>
</organism>
<dbReference type="Pfam" id="PF02796">
    <property type="entry name" value="HTH_7"/>
    <property type="match status" value="1"/>
</dbReference>
<dbReference type="InterPro" id="IPR006120">
    <property type="entry name" value="Resolvase_HTH_dom"/>
</dbReference>
<feature type="domain" description="Resolvase HTH" evidence="1">
    <location>
        <begin position="34"/>
        <end position="74"/>
    </location>
</feature>
<dbReference type="GO" id="GO:0000150">
    <property type="term" value="F:DNA strand exchange activity"/>
    <property type="evidence" value="ECO:0007669"/>
    <property type="project" value="InterPro"/>
</dbReference>
<keyword evidence="3" id="KW-1185">Reference proteome</keyword>
<evidence type="ECO:0000313" key="3">
    <source>
        <dbReference type="Proteomes" id="UP000236745"/>
    </source>
</evidence>
<accession>A0A1H6DPW0</accession>
<name>A0A1H6DPW0_9GAMM</name>